<protein>
    <submittedName>
        <fullName evidence="1">Uncharacterized protein</fullName>
    </submittedName>
</protein>
<dbReference type="EMBL" id="CAJHJG010000958">
    <property type="protein sequence ID" value="CAD6907495.1"/>
    <property type="molecule type" value="Genomic_DNA"/>
</dbReference>
<accession>A0ABN7IN01</accession>
<dbReference type="Proteomes" id="UP000836402">
    <property type="component" value="Unassembled WGS sequence"/>
</dbReference>
<comment type="caution">
    <text evidence="1">The sequence shown here is derived from an EMBL/GenBank/DDBJ whole genome shotgun (WGS) entry which is preliminary data.</text>
</comment>
<name>A0ABN7IN01_9BASI</name>
<sequence>MYLISLDRNCDELVDNPVTHDGHVEDVLAMHPHCGYSGPLDEEIQELLDQMQGDDPVDMRANKEFYRKTMSHALRVVWENKQFGDQFMSGYSTTAQSDDSDPIQYEFEEVSSANPDPISGLSPHAGSPTLIVAGARYVPDLGEAANRSHTNLASFIRSHKAVNRFAPTASGSFSPPVKTATQDIPSNKRDGCYNPLANNFEIAQFDENHKKLLYDAHEMAVVCGLDTSGPYKVERSIGNYYKPTYRDRRTERIGWRFLIGKGHDRLQHYFDIPRKRSHPDRLYLSHDTRPFRTTPVKSSSDYTSIEVSGHHFQLADRTVVATGSIASDN</sequence>
<organism evidence="1 2">
    <name type="scientific">Tilletia caries</name>
    <name type="common">wheat bunt fungus</name>
    <dbReference type="NCBI Taxonomy" id="13290"/>
    <lineage>
        <taxon>Eukaryota</taxon>
        <taxon>Fungi</taxon>
        <taxon>Dikarya</taxon>
        <taxon>Basidiomycota</taxon>
        <taxon>Ustilaginomycotina</taxon>
        <taxon>Exobasidiomycetes</taxon>
        <taxon>Tilletiales</taxon>
        <taxon>Tilletiaceae</taxon>
        <taxon>Tilletia</taxon>
    </lineage>
</organism>
<evidence type="ECO:0000313" key="1">
    <source>
        <dbReference type="EMBL" id="CAD6907495.1"/>
    </source>
</evidence>
<proteinExistence type="predicted"/>
<keyword evidence="2" id="KW-1185">Reference proteome</keyword>
<gene>
    <name evidence="1" type="ORF">JKIAZH3_G5789</name>
</gene>
<reference evidence="1" key="1">
    <citation type="submission" date="2020-10" db="EMBL/GenBank/DDBJ databases">
        <authorList>
            <person name="Sedaghatjoo S."/>
        </authorList>
    </citation>
    <scope>NUCLEOTIDE SEQUENCE</scope>
    <source>
        <strain evidence="1">AZH3</strain>
    </source>
</reference>
<evidence type="ECO:0000313" key="2">
    <source>
        <dbReference type="Proteomes" id="UP000836402"/>
    </source>
</evidence>